<keyword evidence="1" id="KW-0472">Membrane</keyword>
<reference evidence="2" key="1">
    <citation type="journal article" date="2016" name="BMC Evol. Biol.">
        <title>Monoplacophoran mitochondrial genomes: convergent gene arrangements and little phylogenetic signal.</title>
        <authorList>
            <person name="Stoger I."/>
            <person name="Kocot K.M."/>
            <person name="Poustka A.J."/>
            <person name="Wilson N.G."/>
            <person name="Ivanov D."/>
            <person name="Halanych K.M."/>
            <person name="Schrodl M."/>
        </authorList>
    </citation>
    <scope>NUCLEOTIDE SEQUENCE</scope>
</reference>
<feature type="transmembrane region" description="Helical" evidence="1">
    <location>
        <begin position="45"/>
        <end position="68"/>
    </location>
</feature>
<keyword evidence="1" id="KW-1133">Transmembrane helix</keyword>
<dbReference type="EMBL" id="KY244020">
    <property type="protein sequence ID" value="APQ42959.1"/>
    <property type="molecule type" value="Genomic_DNA"/>
</dbReference>
<protein>
    <submittedName>
        <fullName evidence="2">NADH dehydrogenase subunit 6</fullName>
    </submittedName>
</protein>
<dbReference type="AlphaFoldDB" id="A0A1L6BZY2"/>
<keyword evidence="2" id="KW-0496">Mitochondrion</keyword>
<feature type="transmembrane region" description="Helical" evidence="1">
    <location>
        <begin position="80"/>
        <end position="100"/>
    </location>
</feature>
<gene>
    <name evidence="2" type="primary">nad6</name>
</gene>
<organism evidence="2">
    <name type="scientific">Laevipilina antarctica</name>
    <dbReference type="NCBI Taxonomy" id="358449"/>
    <lineage>
        <taxon>Eukaryota</taxon>
        <taxon>Metazoa</taxon>
        <taxon>Spiralia</taxon>
        <taxon>Lophotrochozoa</taxon>
        <taxon>Mollusca</taxon>
        <taxon>Monoplacophora</taxon>
        <taxon>Tryblidiida</taxon>
        <taxon>Neopilinidae</taxon>
        <taxon>Laevipilina</taxon>
    </lineage>
</organism>
<geneLocation type="mitochondrion" evidence="2"/>
<evidence type="ECO:0000313" key="2">
    <source>
        <dbReference type="EMBL" id="APQ42959.1"/>
    </source>
</evidence>
<proteinExistence type="predicted"/>
<accession>A0A1L6BZY2</accession>
<sequence>MSLLTLMLLIFIAPTFMVAMTQPLLLTLTLLIFSLLVSLLTSLSFFPIFGYALFLIFISGMLVLFAYISSLVPNMLHWDTHPVLFFISLNITLVSMTVLLNPPSLMFTAPTPSPFPEKTSALWGGEAQQIFQQVNLPLLWLLATILFIVLVAVVKICFIYKAPLRPFN</sequence>
<feature type="transmembrane region" description="Helical" evidence="1">
    <location>
        <begin position="138"/>
        <end position="160"/>
    </location>
</feature>
<evidence type="ECO:0000256" key="1">
    <source>
        <dbReference type="SAM" id="Phobius"/>
    </source>
</evidence>
<name>A0A1L6BZY2_9MOLL</name>
<keyword evidence="1" id="KW-0812">Transmembrane</keyword>